<dbReference type="AlphaFoldDB" id="A0A2G2YDQ4"/>
<sequence>MVVKSLEISTSITMDKTRETIYKVLKNWHASDVNCDKIFEELNEMAHKSRDSLVLIDGRSTMQLTVKVKLFNHYVPMETNSNDMVTSTASGGNCLLAKMSLLVI</sequence>
<dbReference type="EMBL" id="AYRZ02000011">
    <property type="protein sequence ID" value="PHT67877.1"/>
    <property type="molecule type" value="Genomic_DNA"/>
</dbReference>
<organism evidence="1 2">
    <name type="scientific">Capsicum annuum</name>
    <name type="common">Capsicum pepper</name>
    <dbReference type="NCBI Taxonomy" id="4072"/>
    <lineage>
        <taxon>Eukaryota</taxon>
        <taxon>Viridiplantae</taxon>
        <taxon>Streptophyta</taxon>
        <taxon>Embryophyta</taxon>
        <taxon>Tracheophyta</taxon>
        <taxon>Spermatophyta</taxon>
        <taxon>Magnoliopsida</taxon>
        <taxon>eudicotyledons</taxon>
        <taxon>Gunneridae</taxon>
        <taxon>Pentapetalae</taxon>
        <taxon>asterids</taxon>
        <taxon>lamiids</taxon>
        <taxon>Solanales</taxon>
        <taxon>Solanaceae</taxon>
        <taxon>Solanoideae</taxon>
        <taxon>Capsiceae</taxon>
        <taxon>Capsicum</taxon>
    </lineage>
</organism>
<evidence type="ECO:0000313" key="2">
    <source>
        <dbReference type="Proteomes" id="UP000222542"/>
    </source>
</evidence>
<dbReference type="SMR" id="A0A2G2YDQ4"/>
<gene>
    <name evidence="1" type="ORF">T459_27364</name>
</gene>
<reference evidence="1 2" key="2">
    <citation type="journal article" date="2017" name="Genome Biol.">
        <title>New reference genome sequences of hot pepper reveal the massive evolution of plant disease-resistance genes by retroduplication.</title>
        <authorList>
            <person name="Kim S."/>
            <person name="Park J."/>
            <person name="Yeom S.I."/>
            <person name="Kim Y.M."/>
            <person name="Seo E."/>
            <person name="Kim K.T."/>
            <person name="Kim M.S."/>
            <person name="Lee J.M."/>
            <person name="Cheong K."/>
            <person name="Shin H.S."/>
            <person name="Kim S.B."/>
            <person name="Han K."/>
            <person name="Lee J."/>
            <person name="Park M."/>
            <person name="Lee H.A."/>
            <person name="Lee H.Y."/>
            <person name="Lee Y."/>
            <person name="Oh S."/>
            <person name="Lee J.H."/>
            <person name="Choi E."/>
            <person name="Choi E."/>
            <person name="Lee S.E."/>
            <person name="Jeon J."/>
            <person name="Kim H."/>
            <person name="Choi G."/>
            <person name="Song H."/>
            <person name="Lee J."/>
            <person name="Lee S.C."/>
            <person name="Kwon J.K."/>
            <person name="Lee H.Y."/>
            <person name="Koo N."/>
            <person name="Hong Y."/>
            <person name="Kim R.W."/>
            <person name="Kang W.H."/>
            <person name="Huh J.H."/>
            <person name="Kang B.C."/>
            <person name="Yang T.J."/>
            <person name="Lee Y.H."/>
            <person name="Bennetzen J.L."/>
            <person name="Choi D."/>
        </authorList>
    </citation>
    <scope>NUCLEOTIDE SEQUENCE [LARGE SCALE GENOMIC DNA]</scope>
    <source>
        <strain evidence="2">cv. CM334</strain>
    </source>
</reference>
<proteinExistence type="predicted"/>
<reference evidence="1 2" key="1">
    <citation type="journal article" date="2014" name="Nat. Genet.">
        <title>Genome sequence of the hot pepper provides insights into the evolution of pungency in Capsicum species.</title>
        <authorList>
            <person name="Kim S."/>
            <person name="Park M."/>
            <person name="Yeom S.I."/>
            <person name="Kim Y.M."/>
            <person name="Lee J.M."/>
            <person name="Lee H.A."/>
            <person name="Seo E."/>
            <person name="Choi J."/>
            <person name="Cheong K."/>
            <person name="Kim K.T."/>
            <person name="Jung K."/>
            <person name="Lee G.W."/>
            <person name="Oh S.K."/>
            <person name="Bae C."/>
            <person name="Kim S.B."/>
            <person name="Lee H.Y."/>
            <person name="Kim S.Y."/>
            <person name="Kim M.S."/>
            <person name="Kang B.C."/>
            <person name="Jo Y.D."/>
            <person name="Yang H.B."/>
            <person name="Jeong H.J."/>
            <person name="Kang W.H."/>
            <person name="Kwon J.K."/>
            <person name="Shin C."/>
            <person name="Lim J.Y."/>
            <person name="Park J.H."/>
            <person name="Huh J.H."/>
            <person name="Kim J.S."/>
            <person name="Kim B.D."/>
            <person name="Cohen O."/>
            <person name="Paran I."/>
            <person name="Suh M.C."/>
            <person name="Lee S.B."/>
            <person name="Kim Y.K."/>
            <person name="Shin Y."/>
            <person name="Noh S.J."/>
            <person name="Park J."/>
            <person name="Seo Y.S."/>
            <person name="Kwon S.Y."/>
            <person name="Kim H.A."/>
            <person name="Park J.M."/>
            <person name="Kim H.J."/>
            <person name="Choi S.B."/>
            <person name="Bosland P.W."/>
            <person name="Reeves G."/>
            <person name="Jo S.H."/>
            <person name="Lee B.W."/>
            <person name="Cho H.T."/>
            <person name="Choi H.S."/>
            <person name="Lee M.S."/>
            <person name="Yu Y."/>
            <person name="Do Choi Y."/>
            <person name="Park B.S."/>
            <person name="van Deynze A."/>
            <person name="Ashrafi H."/>
            <person name="Hill T."/>
            <person name="Kim W.T."/>
            <person name="Pai H.S."/>
            <person name="Ahn H.K."/>
            <person name="Yeam I."/>
            <person name="Giovannoni J.J."/>
            <person name="Rose J.K."/>
            <person name="Sorensen I."/>
            <person name="Lee S.J."/>
            <person name="Kim R.W."/>
            <person name="Choi I.Y."/>
            <person name="Choi B.S."/>
            <person name="Lim J.S."/>
            <person name="Lee Y.H."/>
            <person name="Choi D."/>
        </authorList>
    </citation>
    <scope>NUCLEOTIDE SEQUENCE [LARGE SCALE GENOMIC DNA]</scope>
    <source>
        <strain evidence="2">cv. CM334</strain>
    </source>
</reference>
<name>A0A2G2YDQ4_CAPAN</name>
<comment type="caution">
    <text evidence="1">The sequence shown here is derived from an EMBL/GenBank/DDBJ whole genome shotgun (WGS) entry which is preliminary data.</text>
</comment>
<dbReference type="Gramene" id="PHT67877">
    <property type="protein sequence ID" value="PHT67877"/>
    <property type="gene ID" value="T459_27364"/>
</dbReference>
<accession>A0A2G2YDQ4</accession>
<keyword evidence="2" id="KW-1185">Reference proteome</keyword>
<dbReference type="STRING" id="4072.A0A2G2YDQ4"/>
<protein>
    <submittedName>
        <fullName evidence="1">Uncharacterized protein</fullName>
    </submittedName>
</protein>
<dbReference type="Proteomes" id="UP000222542">
    <property type="component" value="Unassembled WGS sequence"/>
</dbReference>
<evidence type="ECO:0000313" key="1">
    <source>
        <dbReference type="EMBL" id="PHT67877.1"/>
    </source>
</evidence>